<evidence type="ECO:0000256" key="8">
    <source>
        <dbReference type="ARBA" id="ARBA00022737"/>
    </source>
</evidence>
<gene>
    <name evidence="18" type="ORF">FDP41_003572</name>
</gene>
<dbReference type="GO" id="GO:0008270">
    <property type="term" value="F:zinc ion binding"/>
    <property type="evidence" value="ECO:0007669"/>
    <property type="project" value="UniProtKB-KW"/>
</dbReference>
<evidence type="ECO:0000256" key="15">
    <source>
        <dbReference type="SAM" id="Coils"/>
    </source>
</evidence>
<evidence type="ECO:0000256" key="9">
    <source>
        <dbReference type="ARBA" id="ARBA00022763"/>
    </source>
</evidence>
<evidence type="ECO:0000259" key="17">
    <source>
        <dbReference type="PROSITE" id="PS50089"/>
    </source>
</evidence>
<feature type="compositionally biased region" description="Polar residues" evidence="16">
    <location>
        <begin position="51"/>
        <end position="62"/>
    </location>
</feature>
<dbReference type="VEuPathDB" id="AmoebaDB:FDP41_003572"/>
<comment type="pathway">
    <text evidence="3">Protein modification; protein ubiquitination.</text>
</comment>
<keyword evidence="14" id="KW-0862">Zinc</keyword>
<keyword evidence="5" id="KW-0963">Cytoplasm</keyword>
<feature type="region of interest" description="Disordered" evidence="16">
    <location>
        <begin position="21"/>
        <end position="101"/>
    </location>
</feature>
<dbReference type="GO" id="GO:0036297">
    <property type="term" value="P:interstrand cross-link repair"/>
    <property type="evidence" value="ECO:0007669"/>
    <property type="project" value="InterPro"/>
</dbReference>
<dbReference type="PROSITE" id="PS50089">
    <property type="entry name" value="ZF_RING_2"/>
    <property type="match status" value="1"/>
</dbReference>
<dbReference type="InterPro" id="IPR037381">
    <property type="entry name" value="RFWD3"/>
</dbReference>
<dbReference type="InterPro" id="IPR001841">
    <property type="entry name" value="Znf_RING"/>
</dbReference>
<keyword evidence="14" id="KW-0479">Metal-binding</keyword>
<comment type="caution">
    <text evidence="18">The sequence shown here is derived from an EMBL/GenBank/DDBJ whole genome shotgun (WGS) entry which is preliminary data.</text>
</comment>
<reference evidence="18 19" key="1">
    <citation type="journal article" date="2019" name="Sci. Rep.">
        <title>Nanopore sequencing improves the draft genome of the human pathogenic amoeba Naegleria fowleri.</title>
        <authorList>
            <person name="Liechti N."/>
            <person name="Schurch N."/>
            <person name="Bruggmann R."/>
            <person name="Wittwer M."/>
        </authorList>
    </citation>
    <scope>NUCLEOTIDE SEQUENCE [LARGE SCALE GENOMIC DNA]</scope>
    <source>
        <strain evidence="18 19">ATCC 30894</strain>
    </source>
</reference>
<dbReference type="PANTHER" id="PTHR16047">
    <property type="entry name" value="RFWD3 PROTEIN"/>
    <property type="match status" value="1"/>
</dbReference>
<accession>A0A6A5BV09</accession>
<dbReference type="GO" id="GO:0005737">
    <property type="term" value="C:cytoplasm"/>
    <property type="evidence" value="ECO:0007669"/>
    <property type="project" value="UniProtKB-SubCell"/>
</dbReference>
<comment type="catalytic activity">
    <reaction evidence="1">
        <text>S-ubiquitinyl-[E2 ubiquitin-conjugating enzyme]-L-cysteine + [acceptor protein]-L-lysine = [E2 ubiquitin-conjugating enzyme]-L-cysteine + N(6)-ubiquitinyl-[acceptor protein]-L-lysine.</text>
        <dbReference type="EC" id="2.3.2.27"/>
    </reaction>
</comment>
<evidence type="ECO:0000256" key="6">
    <source>
        <dbReference type="ARBA" id="ARBA00022574"/>
    </source>
</evidence>
<dbReference type="CDD" id="cd16450">
    <property type="entry name" value="mRING-C3HGC3_RFWD3"/>
    <property type="match status" value="1"/>
</dbReference>
<keyword evidence="12" id="KW-0539">Nucleus</keyword>
<evidence type="ECO:0000256" key="11">
    <source>
        <dbReference type="ARBA" id="ARBA00023204"/>
    </source>
</evidence>
<dbReference type="EC" id="2.3.2.27" evidence="4"/>
<dbReference type="VEuPathDB" id="AmoebaDB:NF0117660"/>
<evidence type="ECO:0000256" key="1">
    <source>
        <dbReference type="ARBA" id="ARBA00000900"/>
    </source>
</evidence>
<dbReference type="GO" id="GO:0016567">
    <property type="term" value="P:protein ubiquitination"/>
    <property type="evidence" value="ECO:0007669"/>
    <property type="project" value="InterPro"/>
</dbReference>
<comment type="subcellular location">
    <subcellularLocation>
        <location evidence="2">Cytoplasm</location>
    </subcellularLocation>
    <subcellularLocation>
        <location evidence="13">Nucleus</location>
        <location evidence="13">Nuclear body</location>
    </subcellularLocation>
</comment>
<dbReference type="RefSeq" id="XP_044562293.1">
    <property type="nucleotide sequence ID" value="XM_044706891.1"/>
</dbReference>
<feature type="domain" description="RING-type" evidence="17">
    <location>
        <begin position="419"/>
        <end position="462"/>
    </location>
</feature>
<feature type="region of interest" description="Disordered" evidence="16">
    <location>
        <begin position="574"/>
        <end position="594"/>
    </location>
</feature>
<evidence type="ECO:0000256" key="16">
    <source>
        <dbReference type="SAM" id="MobiDB-lite"/>
    </source>
</evidence>
<protein>
    <recommendedName>
        <fullName evidence="4">RING-type E3 ubiquitin transferase</fullName>
        <ecNumber evidence="4">2.3.2.27</ecNumber>
    </recommendedName>
</protein>
<dbReference type="EMBL" id="VFQX01000034">
    <property type="protein sequence ID" value="KAF0977580.1"/>
    <property type="molecule type" value="Genomic_DNA"/>
</dbReference>
<dbReference type="GO" id="GO:0061630">
    <property type="term" value="F:ubiquitin protein ligase activity"/>
    <property type="evidence" value="ECO:0007669"/>
    <property type="project" value="UniProtKB-EC"/>
</dbReference>
<keyword evidence="19" id="KW-1185">Reference proteome</keyword>
<dbReference type="Gene3D" id="2.130.10.10">
    <property type="entry name" value="YVTN repeat-like/Quinoprotein amine dehydrogenase"/>
    <property type="match status" value="1"/>
</dbReference>
<name>A0A6A5BV09_NAEFO</name>
<evidence type="ECO:0000256" key="14">
    <source>
        <dbReference type="PROSITE-ProRule" id="PRU00175"/>
    </source>
</evidence>
<proteinExistence type="predicted"/>
<keyword evidence="8" id="KW-0677">Repeat</keyword>
<evidence type="ECO:0000313" key="19">
    <source>
        <dbReference type="Proteomes" id="UP000444721"/>
    </source>
</evidence>
<keyword evidence="6" id="KW-0853">WD repeat</keyword>
<dbReference type="OrthoDB" id="5600418at2759"/>
<feature type="compositionally biased region" description="Basic residues" evidence="16">
    <location>
        <begin position="580"/>
        <end position="592"/>
    </location>
</feature>
<keyword evidence="7" id="KW-0808">Transferase</keyword>
<keyword evidence="14" id="KW-0863">Zinc-finger</keyword>
<dbReference type="Gene3D" id="3.30.40.10">
    <property type="entry name" value="Zinc/RING finger domain, C3HC4 (zinc finger)"/>
    <property type="match status" value="1"/>
</dbReference>
<evidence type="ECO:0000256" key="5">
    <source>
        <dbReference type="ARBA" id="ARBA00022490"/>
    </source>
</evidence>
<evidence type="ECO:0000256" key="4">
    <source>
        <dbReference type="ARBA" id="ARBA00012483"/>
    </source>
</evidence>
<feature type="region of interest" description="Disordered" evidence="16">
    <location>
        <begin position="230"/>
        <end position="268"/>
    </location>
</feature>
<evidence type="ECO:0000313" key="18">
    <source>
        <dbReference type="EMBL" id="KAF0977580.1"/>
    </source>
</evidence>
<dbReference type="GeneID" id="68110790"/>
<dbReference type="GO" id="GO:0016604">
    <property type="term" value="C:nuclear body"/>
    <property type="evidence" value="ECO:0007669"/>
    <property type="project" value="UniProtKB-SubCell"/>
</dbReference>
<keyword evidence="9" id="KW-0227">DNA damage</keyword>
<dbReference type="InterPro" id="IPR013083">
    <property type="entry name" value="Znf_RING/FYVE/PHD"/>
</dbReference>
<dbReference type="SUPFAM" id="SSF57850">
    <property type="entry name" value="RING/U-box"/>
    <property type="match status" value="1"/>
</dbReference>
<keyword evidence="10" id="KW-0833">Ubl conjugation pathway</keyword>
<dbReference type="Proteomes" id="UP000444721">
    <property type="component" value="Unassembled WGS sequence"/>
</dbReference>
<evidence type="ECO:0000256" key="3">
    <source>
        <dbReference type="ARBA" id="ARBA00004906"/>
    </source>
</evidence>
<dbReference type="InterPro" id="IPR015943">
    <property type="entry name" value="WD40/YVTN_repeat-like_dom_sf"/>
</dbReference>
<dbReference type="InterPro" id="IPR056527">
    <property type="entry name" value="WD40_RFWD3"/>
</dbReference>
<evidence type="ECO:0000256" key="12">
    <source>
        <dbReference type="ARBA" id="ARBA00023242"/>
    </source>
</evidence>
<dbReference type="Pfam" id="PF23419">
    <property type="entry name" value="WD40_RFWD3"/>
    <property type="match status" value="1"/>
</dbReference>
<dbReference type="AlphaFoldDB" id="A0A6A5BV09"/>
<feature type="compositionally biased region" description="Polar residues" evidence="16">
    <location>
        <begin position="230"/>
        <end position="246"/>
    </location>
</feature>
<evidence type="ECO:0000256" key="13">
    <source>
        <dbReference type="ARBA" id="ARBA00034306"/>
    </source>
</evidence>
<organism evidence="18 19">
    <name type="scientific">Naegleria fowleri</name>
    <name type="common">Brain eating amoeba</name>
    <dbReference type="NCBI Taxonomy" id="5763"/>
    <lineage>
        <taxon>Eukaryota</taxon>
        <taxon>Discoba</taxon>
        <taxon>Heterolobosea</taxon>
        <taxon>Tetramitia</taxon>
        <taxon>Eutetramitia</taxon>
        <taxon>Vahlkampfiidae</taxon>
        <taxon>Naegleria</taxon>
    </lineage>
</organism>
<keyword evidence="15" id="KW-0175">Coiled coil</keyword>
<dbReference type="VEuPathDB" id="AmoebaDB:NfTy_070440"/>
<dbReference type="InterPro" id="IPR036322">
    <property type="entry name" value="WD40_repeat_dom_sf"/>
</dbReference>
<feature type="coiled-coil region" evidence="15">
    <location>
        <begin position="486"/>
        <end position="520"/>
    </location>
</feature>
<evidence type="ECO:0000256" key="7">
    <source>
        <dbReference type="ARBA" id="ARBA00022679"/>
    </source>
</evidence>
<sequence>MKESMKTEPQLPMRGLLHRVASSNDEDDEDGMLVYSTPKTHQKHQRLIGSVDQSGPRTSKQMCSIHDGILKDNGDDDDQSSVYSFDSILPSPPSVHHDQDDEKNVFHGDEALSVMNSSNPKMNNIHHLSFTLDSNSSKRNFNNLLLSKEKVVSESDEEESEESDDELSLFSMKKSKKKVETNKKRKVSQSNGSDIKVNLDLMHLTKLETENIKSHERKLVIPSLILTQQQVNTKDNSEKSSQATQENDTEKKPLLEQSEPSNSAGTELILDNFTPCDNVNNTMQENLVDEEYIVSLTPELEEKEPVTVEPVQGEMVNQDMNDNNTVTFTQAHHVDNIRSDNGINFPPDAPLEDILYLDFIESNSPNHHHSEKQNISEDEETNIEVIVPKKMIDICTQTDKIFIPSYTSRNDLGDKNNICSICLNVWSSTGLHQVCCLGCGHLFGKNCIEKWLKKNSTCPKCKKTADRSHIRLLYIDNLSAVDSQRLDQLEKQLEHEVNLRKTLENMKNGLELRVKMLMEQLGQPGAAVLALSPNTDSNVEQKETDQKKSLIQRSLELAERKKRDFILNDHEGSRVIQSSKSKKKGQFPRKRSSSCPKQIFQLSLLEKSSLIEISNPSLGSKAVSLLMSFESKDKTCGFYSFTNVDQLIQKPSLLLQSKKIVHNSPLTCIRAHYLLNIDGTNNFDGYSVNISSSNTHLILTSSLDRTIRITDSRQSGVSNSVCFCPYLTSTELEYDSITCCEWNRSNVNYCFASLSNGSILCYDIRKPSEPFLTTGDKSHAQLHSMFHVPNVGLIVSNSSSIRCYDENYSGYTKSYNLFSGNITSLQFNHVTNTCMFVGKENSKQSTVQFFKLNDKIQAICTDTLDINYHKEELLLGRSVFTSSAHNNNTLAVPKTNDHCVEIYRSYGDKEFQLFTEIVESDNSPYENVALFNNNLFLLSTHRLAMYQI</sequence>
<keyword evidence="11" id="KW-0234">DNA repair</keyword>
<evidence type="ECO:0000256" key="2">
    <source>
        <dbReference type="ARBA" id="ARBA00004496"/>
    </source>
</evidence>
<dbReference type="SMART" id="SM00184">
    <property type="entry name" value="RING"/>
    <property type="match status" value="1"/>
</dbReference>
<evidence type="ECO:0000256" key="10">
    <source>
        <dbReference type="ARBA" id="ARBA00022786"/>
    </source>
</evidence>
<dbReference type="PANTHER" id="PTHR16047:SF7">
    <property type="entry name" value="E3 UBIQUITIN-PROTEIN LIGASE RFWD3"/>
    <property type="match status" value="1"/>
</dbReference>
<dbReference type="SUPFAM" id="SSF50978">
    <property type="entry name" value="WD40 repeat-like"/>
    <property type="match status" value="1"/>
</dbReference>
<dbReference type="Pfam" id="PF13639">
    <property type="entry name" value="zf-RING_2"/>
    <property type="match status" value="1"/>
</dbReference>